<evidence type="ECO:0000256" key="10">
    <source>
        <dbReference type="ARBA" id="ARBA00023303"/>
    </source>
</evidence>
<evidence type="ECO:0000313" key="13">
    <source>
        <dbReference type="EMBL" id="ESO10576.1"/>
    </source>
</evidence>
<dbReference type="EMBL" id="AMQM01002649">
    <property type="status" value="NOT_ANNOTATED_CDS"/>
    <property type="molecule type" value="Genomic_DNA"/>
</dbReference>
<comment type="subcellular location">
    <subcellularLocation>
        <location evidence="1">Membrane</location>
        <topology evidence="1">Multi-pass membrane protein</topology>
    </subcellularLocation>
</comment>
<keyword evidence="6" id="KW-0915">Sodium</keyword>
<dbReference type="InterPro" id="IPR001873">
    <property type="entry name" value="ENaC"/>
</dbReference>
<comment type="similarity">
    <text evidence="11">Belongs to the amiloride-sensitive sodium channel (TC 1.A.6) family.</text>
</comment>
<protein>
    <submittedName>
        <fullName evidence="13 14">Uncharacterized protein</fullName>
    </submittedName>
</protein>
<evidence type="ECO:0000256" key="12">
    <source>
        <dbReference type="SAM" id="Phobius"/>
    </source>
</evidence>
<organism evidence="14 15">
    <name type="scientific">Helobdella robusta</name>
    <name type="common">Californian leech</name>
    <dbReference type="NCBI Taxonomy" id="6412"/>
    <lineage>
        <taxon>Eukaryota</taxon>
        <taxon>Metazoa</taxon>
        <taxon>Spiralia</taxon>
        <taxon>Lophotrochozoa</taxon>
        <taxon>Annelida</taxon>
        <taxon>Clitellata</taxon>
        <taxon>Hirudinea</taxon>
        <taxon>Rhynchobdellida</taxon>
        <taxon>Glossiphoniidae</taxon>
        <taxon>Helobdella</taxon>
    </lineage>
</organism>
<evidence type="ECO:0000256" key="1">
    <source>
        <dbReference type="ARBA" id="ARBA00004141"/>
    </source>
</evidence>
<gene>
    <name evidence="14" type="primary">20201797</name>
    <name evidence="13" type="ORF">HELRODRAFT_167078</name>
</gene>
<dbReference type="RefSeq" id="XP_009010845.1">
    <property type="nucleotide sequence ID" value="XM_009012597.1"/>
</dbReference>
<keyword evidence="7 11" id="KW-0406">Ion transport</keyword>
<dbReference type="OrthoDB" id="6236903at2759"/>
<keyword evidence="10 11" id="KW-0407">Ion channel</keyword>
<evidence type="ECO:0000256" key="3">
    <source>
        <dbReference type="ARBA" id="ARBA00022461"/>
    </source>
</evidence>
<keyword evidence="3 11" id="KW-0894">Sodium channel</keyword>
<dbReference type="InParanoid" id="T1EYZ7"/>
<keyword evidence="5 12" id="KW-1133">Transmembrane helix</keyword>
<keyword evidence="9 11" id="KW-0739">Sodium transport</keyword>
<dbReference type="HOGENOM" id="CLU_1130131_0_0_1"/>
<dbReference type="GO" id="GO:0016020">
    <property type="term" value="C:membrane"/>
    <property type="evidence" value="ECO:0007669"/>
    <property type="project" value="UniProtKB-SubCell"/>
</dbReference>
<keyword evidence="2 11" id="KW-0813">Transport</keyword>
<evidence type="ECO:0000256" key="6">
    <source>
        <dbReference type="ARBA" id="ARBA00023053"/>
    </source>
</evidence>
<accession>T1EYZ7</accession>
<keyword evidence="4 11" id="KW-0812">Transmembrane</keyword>
<reference evidence="13 15" key="2">
    <citation type="journal article" date="2013" name="Nature">
        <title>Insights into bilaterian evolution from three spiralian genomes.</title>
        <authorList>
            <person name="Simakov O."/>
            <person name="Marletaz F."/>
            <person name="Cho S.J."/>
            <person name="Edsinger-Gonzales E."/>
            <person name="Havlak P."/>
            <person name="Hellsten U."/>
            <person name="Kuo D.H."/>
            <person name="Larsson T."/>
            <person name="Lv J."/>
            <person name="Arendt D."/>
            <person name="Savage R."/>
            <person name="Osoegawa K."/>
            <person name="de Jong P."/>
            <person name="Grimwood J."/>
            <person name="Chapman J.A."/>
            <person name="Shapiro H."/>
            <person name="Aerts A."/>
            <person name="Otillar R.P."/>
            <person name="Terry A.Y."/>
            <person name="Boore J.L."/>
            <person name="Grigoriev I.V."/>
            <person name="Lindberg D.R."/>
            <person name="Seaver E.C."/>
            <person name="Weisblat D.A."/>
            <person name="Putnam N.H."/>
            <person name="Rokhsar D.S."/>
        </authorList>
    </citation>
    <scope>NUCLEOTIDE SEQUENCE</scope>
</reference>
<feature type="transmembrane region" description="Helical" evidence="12">
    <location>
        <begin position="35"/>
        <end position="53"/>
    </location>
</feature>
<dbReference type="EnsemblMetazoa" id="HelroT167078">
    <property type="protein sequence ID" value="HelroP167078"/>
    <property type="gene ID" value="HelroG167078"/>
</dbReference>
<dbReference type="GO" id="GO:0005272">
    <property type="term" value="F:sodium channel activity"/>
    <property type="evidence" value="ECO:0007669"/>
    <property type="project" value="UniProtKB-KW"/>
</dbReference>
<dbReference type="OMA" id="NIFMDEY"/>
<proteinExistence type="inferred from homology"/>
<dbReference type="CTD" id="20201797"/>
<dbReference type="Pfam" id="PF00858">
    <property type="entry name" value="ASC"/>
    <property type="match status" value="1"/>
</dbReference>
<keyword evidence="8 12" id="KW-0472">Membrane</keyword>
<dbReference type="PANTHER" id="PTHR11690:SF248">
    <property type="entry name" value="PICKPOCKET 17, ISOFORM A"/>
    <property type="match status" value="1"/>
</dbReference>
<evidence type="ECO:0000256" key="5">
    <source>
        <dbReference type="ARBA" id="ARBA00022989"/>
    </source>
</evidence>
<dbReference type="Proteomes" id="UP000015101">
    <property type="component" value="Unassembled WGS sequence"/>
</dbReference>
<evidence type="ECO:0000256" key="11">
    <source>
        <dbReference type="RuleBase" id="RU000679"/>
    </source>
</evidence>
<reference evidence="14" key="3">
    <citation type="submission" date="2015-06" db="UniProtKB">
        <authorList>
            <consortium name="EnsemblMetazoa"/>
        </authorList>
    </citation>
    <scope>IDENTIFICATION</scope>
</reference>
<evidence type="ECO:0000256" key="7">
    <source>
        <dbReference type="ARBA" id="ARBA00023065"/>
    </source>
</evidence>
<reference evidence="15" key="1">
    <citation type="submission" date="2012-12" db="EMBL/GenBank/DDBJ databases">
        <authorList>
            <person name="Hellsten U."/>
            <person name="Grimwood J."/>
            <person name="Chapman J.A."/>
            <person name="Shapiro H."/>
            <person name="Aerts A."/>
            <person name="Otillar R.P."/>
            <person name="Terry A.Y."/>
            <person name="Boore J.L."/>
            <person name="Simakov O."/>
            <person name="Marletaz F."/>
            <person name="Cho S.-J."/>
            <person name="Edsinger-Gonzales E."/>
            <person name="Havlak P."/>
            <person name="Kuo D.-H."/>
            <person name="Larsson T."/>
            <person name="Lv J."/>
            <person name="Arendt D."/>
            <person name="Savage R."/>
            <person name="Osoegawa K."/>
            <person name="de Jong P."/>
            <person name="Lindberg D.R."/>
            <person name="Seaver E.C."/>
            <person name="Weisblat D.A."/>
            <person name="Putnam N.H."/>
            <person name="Grigoriev I.V."/>
            <person name="Rokhsar D.S."/>
        </authorList>
    </citation>
    <scope>NUCLEOTIDE SEQUENCE</scope>
</reference>
<keyword evidence="15" id="KW-1185">Reference proteome</keyword>
<dbReference type="PANTHER" id="PTHR11690">
    <property type="entry name" value="AMILORIDE-SENSITIVE SODIUM CHANNEL-RELATED"/>
    <property type="match status" value="1"/>
</dbReference>
<evidence type="ECO:0000313" key="15">
    <source>
        <dbReference type="Proteomes" id="UP000015101"/>
    </source>
</evidence>
<name>T1EYZ7_HELRO</name>
<dbReference type="KEGG" id="hro:HELRODRAFT_167078"/>
<evidence type="ECO:0000256" key="4">
    <source>
        <dbReference type="ARBA" id="ARBA00022692"/>
    </source>
</evidence>
<evidence type="ECO:0000256" key="9">
    <source>
        <dbReference type="ARBA" id="ARBA00023201"/>
    </source>
</evidence>
<dbReference type="GeneID" id="20201797"/>
<evidence type="ECO:0000256" key="2">
    <source>
        <dbReference type="ARBA" id="ARBA00022448"/>
    </source>
</evidence>
<evidence type="ECO:0000313" key="14">
    <source>
        <dbReference type="EnsemblMetazoa" id="HelroP167078"/>
    </source>
</evidence>
<dbReference type="EMBL" id="KB095858">
    <property type="protein sequence ID" value="ESO10576.1"/>
    <property type="molecule type" value="Genomic_DNA"/>
</dbReference>
<sequence length="246" mass="28631">MSTSNIITELVNYSRSTSVRGVPKFVNSKDKVLKALWMACVLICFSILIFLLVNSFQKFYSWSVMTQSGELVRLHLCSLKRIGGTITFPDVTICNIDPFGAAYPASLPIDTYLNFIDTYRPNFKNIFMDEYKIDASEERTMYNDLYSIPAYIQNLPKYDELENAECPHFIVNCDIFMLNWINSELNCTQRTKHFKFWDQNYYTCYTISTSKINSFPNITVRGLFLVLNVGPTHFNQLKQFHTRRLS</sequence>
<evidence type="ECO:0000256" key="8">
    <source>
        <dbReference type="ARBA" id="ARBA00023136"/>
    </source>
</evidence>
<dbReference type="AlphaFoldDB" id="T1EYZ7"/>